<dbReference type="EMBL" id="NKYE01000001">
    <property type="protein sequence ID" value="OZM75037.1"/>
    <property type="molecule type" value="Genomic_DNA"/>
</dbReference>
<protein>
    <submittedName>
        <fullName evidence="1">Uncharacterized protein</fullName>
    </submittedName>
</protein>
<proteinExistence type="predicted"/>
<dbReference type="OrthoDB" id="3687960at2"/>
<dbReference type="InParanoid" id="A0A263DC16"/>
<dbReference type="Proteomes" id="UP000242444">
    <property type="component" value="Unassembled WGS sequence"/>
</dbReference>
<evidence type="ECO:0000313" key="1">
    <source>
        <dbReference type="EMBL" id="OZM75037.1"/>
    </source>
</evidence>
<gene>
    <name evidence="1" type="ORF">CFN78_02310</name>
</gene>
<accession>A0A263DC16</accession>
<organism evidence="1 2">
    <name type="scientific">Amycolatopsis antarctica</name>
    <dbReference type="NCBI Taxonomy" id="1854586"/>
    <lineage>
        <taxon>Bacteria</taxon>
        <taxon>Bacillati</taxon>
        <taxon>Actinomycetota</taxon>
        <taxon>Actinomycetes</taxon>
        <taxon>Pseudonocardiales</taxon>
        <taxon>Pseudonocardiaceae</taxon>
        <taxon>Amycolatopsis</taxon>
    </lineage>
</organism>
<name>A0A263DC16_9PSEU</name>
<evidence type="ECO:0000313" key="2">
    <source>
        <dbReference type="Proteomes" id="UP000242444"/>
    </source>
</evidence>
<keyword evidence="2" id="KW-1185">Reference proteome</keyword>
<comment type="caution">
    <text evidence="1">The sequence shown here is derived from an EMBL/GenBank/DDBJ whole genome shotgun (WGS) entry which is preliminary data.</text>
</comment>
<sequence>MKVEIADPRTDPEPEGWPVFRSRMRLHPVWDYRLLRLEAWTARNPPVLAVVRADDGRVIGGLSVMVCRSWNDQSYAPARYARRTRLRPRWAEVYLPLLSGYPACVLDGDAGVRREAIRCFERELVRFLGTGLLGVMYRAMTLELADAMSGPARMRRQIDPTAVLAGVESEQDWRAAVAPRVRQMLDEFAADPGVRSTAGAARDDLDASELAALLNAHRARQDERAWAGGQRSRIGGLHMDTRSPVSAAYLDELVHRKDIVTRTYTTPGGRLLGFNTMIDHPRSAAVHHWAAVPRAEGGRPDLYVDAYAHCVRQMLERRSGELTAGRAMLGEKAALGFGTRDLFTVAAPRPVLGR</sequence>
<dbReference type="RefSeq" id="WP_094860817.1">
    <property type="nucleotide sequence ID" value="NZ_NKYE01000001.1"/>
</dbReference>
<dbReference type="AlphaFoldDB" id="A0A263DC16"/>
<reference evidence="1 2" key="1">
    <citation type="submission" date="2017-07" db="EMBL/GenBank/DDBJ databases">
        <title>Amycolatopsis antarcticus sp. nov., isolated from the surface of an Antarcticus brown macroalga.</title>
        <authorList>
            <person name="Wang J."/>
            <person name="Leiva S."/>
            <person name="Huang J."/>
            <person name="Huang Y."/>
        </authorList>
    </citation>
    <scope>NUCLEOTIDE SEQUENCE [LARGE SCALE GENOMIC DNA]</scope>
    <source>
        <strain evidence="1 2">AU-G6</strain>
    </source>
</reference>